<evidence type="ECO:0000256" key="6">
    <source>
        <dbReference type="ARBA" id="ARBA00023098"/>
    </source>
</evidence>
<evidence type="ECO:0000256" key="3">
    <source>
        <dbReference type="ARBA" id="ARBA00022679"/>
    </source>
</evidence>
<comment type="caution">
    <text evidence="11">The sequence shown here is derived from an EMBL/GenBank/DDBJ whole genome shotgun (WGS) entry which is preliminary data.</text>
</comment>
<dbReference type="Proteomes" id="UP000614410">
    <property type="component" value="Unassembled WGS sequence"/>
</dbReference>
<evidence type="ECO:0000256" key="4">
    <source>
        <dbReference type="ARBA" id="ARBA00022692"/>
    </source>
</evidence>
<keyword evidence="1 10" id="KW-1003">Cell membrane</keyword>
<dbReference type="HAMAP" id="MF_01043">
    <property type="entry name" value="PlsY"/>
    <property type="match status" value="1"/>
</dbReference>
<evidence type="ECO:0000256" key="9">
    <source>
        <dbReference type="ARBA" id="ARBA00023264"/>
    </source>
</evidence>
<dbReference type="AlphaFoldDB" id="A0A934NJC7"/>
<comment type="catalytic activity">
    <reaction evidence="10">
        <text>an acyl phosphate + sn-glycerol 3-phosphate = a 1-acyl-sn-glycero-3-phosphate + phosphate</text>
        <dbReference type="Rhea" id="RHEA:34075"/>
        <dbReference type="ChEBI" id="CHEBI:43474"/>
        <dbReference type="ChEBI" id="CHEBI:57597"/>
        <dbReference type="ChEBI" id="CHEBI:57970"/>
        <dbReference type="ChEBI" id="CHEBI:59918"/>
        <dbReference type="EC" id="2.3.1.275"/>
    </reaction>
</comment>
<dbReference type="GO" id="GO:0043772">
    <property type="term" value="F:acyl-phosphate glycerol-3-phosphate acyltransferase activity"/>
    <property type="evidence" value="ECO:0007669"/>
    <property type="project" value="UniProtKB-UniRule"/>
</dbReference>
<reference evidence="11 12" key="1">
    <citation type="submission" date="2020-10" db="EMBL/GenBank/DDBJ databases">
        <title>Ca. Dormibacterota MAGs.</title>
        <authorList>
            <person name="Montgomery K."/>
        </authorList>
    </citation>
    <scope>NUCLEOTIDE SEQUENCE [LARGE SCALE GENOMIC DNA]</scope>
    <source>
        <strain evidence="11">Mitchell_Peninsula_5</strain>
    </source>
</reference>
<proteinExistence type="inferred from homology"/>
<keyword evidence="2 10" id="KW-0444">Lipid biosynthesis</keyword>
<comment type="function">
    <text evidence="10">Catalyzes the transfer of an acyl group from acyl-phosphate (acyl-PO(4)) to glycerol-3-phosphate (G3P) to form lysophosphatidic acid (LPA). This enzyme utilizes acyl-phosphate as fatty acyl donor, but not acyl-CoA or acyl-ACP.</text>
</comment>
<organism evidence="11 12">
    <name type="scientific">Candidatus Amunia macphersoniae</name>
    <dbReference type="NCBI Taxonomy" id="3127014"/>
    <lineage>
        <taxon>Bacteria</taxon>
        <taxon>Bacillati</taxon>
        <taxon>Candidatus Dormiibacterota</taxon>
        <taxon>Candidatus Dormibacteria</taxon>
        <taxon>Candidatus Aeolococcales</taxon>
        <taxon>Candidatus Aeolococcaceae</taxon>
        <taxon>Candidatus Amunia</taxon>
    </lineage>
</organism>
<dbReference type="SMART" id="SM01207">
    <property type="entry name" value="G3P_acyltransf"/>
    <property type="match status" value="1"/>
</dbReference>
<keyword evidence="5 10" id="KW-1133">Transmembrane helix</keyword>
<dbReference type="Pfam" id="PF02660">
    <property type="entry name" value="G3P_acyltransf"/>
    <property type="match status" value="1"/>
</dbReference>
<evidence type="ECO:0000256" key="10">
    <source>
        <dbReference type="HAMAP-Rule" id="MF_01043"/>
    </source>
</evidence>
<keyword evidence="4 10" id="KW-0812">Transmembrane</keyword>
<comment type="similarity">
    <text evidence="10">Belongs to the PlsY family.</text>
</comment>
<dbReference type="EC" id="2.3.1.275" evidence="10"/>
<dbReference type="NCBIfam" id="TIGR00023">
    <property type="entry name" value="glycerol-3-phosphate 1-O-acyltransferase PlsY"/>
    <property type="match status" value="1"/>
</dbReference>
<evidence type="ECO:0000256" key="2">
    <source>
        <dbReference type="ARBA" id="ARBA00022516"/>
    </source>
</evidence>
<protein>
    <recommendedName>
        <fullName evidence="10">Glycerol-3-phosphate acyltransferase</fullName>
    </recommendedName>
    <alternativeName>
        <fullName evidence="10">Acyl-PO4 G3P acyltransferase</fullName>
    </alternativeName>
    <alternativeName>
        <fullName evidence="10">Acyl-phosphate--glycerol-3-phosphate acyltransferase</fullName>
    </alternativeName>
    <alternativeName>
        <fullName evidence="10">G3P acyltransferase</fullName>
        <shortName evidence="10">GPAT</shortName>
        <ecNumber evidence="10">2.3.1.275</ecNumber>
    </alternativeName>
    <alternativeName>
        <fullName evidence="10">Lysophosphatidic acid synthase</fullName>
        <shortName evidence="10">LPA synthase</shortName>
    </alternativeName>
</protein>
<evidence type="ECO:0000313" key="12">
    <source>
        <dbReference type="Proteomes" id="UP000614410"/>
    </source>
</evidence>
<sequence length="211" mass="20421">MSGLVTDATAAAAGYAVGSIPVGLVLGRVTRGLDVRDIGSGSTGTTNVLRAIGPGAAAATFALDVAKGAVAVSCARALGPGRDGEVVAALAAMVGHSWPVFAGFRGGKSVATAFGGLLMMSPEASAWAVAGGVSALLATRTVSVGSLAAAGAGTVGAGLAALRGGSATPLVFTGLASALIVVRHADNVRRLARGLEPRVSLRRPTPLVAGL</sequence>
<keyword evidence="8 10" id="KW-0594">Phospholipid biosynthesis</keyword>
<dbReference type="PANTHER" id="PTHR30309">
    <property type="entry name" value="INNER MEMBRANE PROTEIN YGIH"/>
    <property type="match status" value="1"/>
</dbReference>
<dbReference type="PANTHER" id="PTHR30309:SF0">
    <property type="entry name" value="GLYCEROL-3-PHOSPHATE ACYLTRANSFERASE-RELATED"/>
    <property type="match status" value="1"/>
</dbReference>
<comment type="subcellular location">
    <subcellularLocation>
        <location evidence="10">Cell membrane</location>
        <topology evidence="10">Multi-pass membrane protein</topology>
    </subcellularLocation>
</comment>
<keyword evidence="7 10" id="KW-0472">Membrane</keyword>
<evidence type="ECO:0000313" key="11">
    <source>
        <dbReference type="EMBL" id="MBJ7609204.1"/>
    </source>
</evidence>
<gene>
    <name evidence="10 11" type="primary">plsY</name>
    <name evidence="11" type="ORF">JF887_07200</name>
</gene>
<comment type="pathway">
    <text evidence="10">Lipid metabolism; phospholipid metabolism.</text>
</comment>
<comment type="subunit">
    <text evidence="10">Probably interacts with PlsX.</text>
</comment>
<accession>A0A934NJC7</accession>
<evidence type="ECO:0000256" key="1">
    <source>
        <dbReference type="ARBA" id="ARBA00022475"/>
    </source>
</evidence>
<keyword evidence="11" id="KW-0012">Acyltransferase</keyword>
<keyword evidence="6 10" id="KW-0443">Lipid metabolism</keyword>
<evidence type="ECO:0000256" key="5">
    <source>
        <dbReference type="ARBA" id="ARBA00022989"/>
    </source>
</evidence>
<dbReference type="EMBL" id="JAEKNN010000031">
    <property type="protein sequence ID" value="MBJ7609204.1"/>
    <property type="molecule type" value="Genomic_DNA"/>
</dbReference>
<evidence type="ECO:0000256" key="7">
    <source>
        <dbReference type="ARBA" id="ARBA00023136"/>
    </source>
</evidence>
<name>A0A934NJC7_9BACT</name>
<evidence type="ECO:0000256" key="8">
    <source>
        <dbReference type="ARBA" id="ARBA00023209"/>
    </source>
</evidence>
<dbReference type="InterPro" id="IPR003811">
    <property type="entry name" value="G3P_acylTferase_PlsY"/>
</dbReference>
<keyword evidence="3 10" id="KW-0808">Transferase</keyword>
<dbReference type="GO" id="GO:0008654">
    <property type="term" value="P:phospholipid biosynthetic process"/>
    <property type="evidence" value="ECO:0007669"/>
    <property type="project" value="UniProtKB-UniRule"/>
</dbReference>
<keyword evidence="9 10" id="KW-1208">Phospholipid metabolism</keyword>
<dbReference type="GO" id="GO:0005886">
    <property type="term" value="C:plasma membrane"/>
    <property type="evidence" value="ECO:0007669"/>
    <property type="project" value="UniProtKB-SubCell"/>
</dbReference>